<evidence type="ECO:0000256" key="9">
    <source>
        <dbReference type="ARBA" id="ARBA00052442"/>
    </source>
</evidence>
<dbReference type="GO" id="GO:0033068">
    <property type="term" value="P:macrolide biosynthetic process"/>
    <property type="evidence" value="ECO:0007669"/>
    <property type="project" value="UniProtKB-ARBA"/>
</dbReference>
<feature type="active site" description="Proton acceptor; for dehydratase activity" evidence="14">
    <location>
        <position position="3825"/>
    </location>
</feature>
<dbReference type="SMART" id="SM01294">
    <property type="entry name" value="PKS_PP_betabranch"/>
    <property type="match status" value="3"/>
</dbReference>
<comment type="cofactor">
    <cofactor evidence="1">
        <name>pantetheine 4'-phosphate</name>
        <dbReference type="ChEBI" id="CHEBI:47942"/>
    </cofactor>
</comment>
<dbReference type="Pfam" id="PF00550">
    <property type="entry name" value="PP-binding"/>
    <property type="match status" value="3"/>
</dbReference>
<feature type="active site" description="Proton donor; for dehydratase activity" evidence="14">
    <location>
        <position position="3987"/>
    </location>
</feature>
<evidence type="ECO:0000256" key="4">
    <source>
        <dbReference type="ARBA" id="ARBA00022679"/>
    </source>
</evidence>
<dbReference type="InterPro" id="IPR036736">
    <property type="entry name" value="ACP-like_sf"/>
</dbReference>
<feature type="domain" description="Carrier" evidence="15">
    <location>
        <begin position="4554"/>
        <end position="4629"/>
    </location>
</feature>
<dbReference type="PROSITE" id="PS52019">
    <property type="entry name" value="PKS_MFAS_DH"/>
    <property type="match status" value="1"/>
</dbReference>
<dbReference type="Proteomes" id="UP000295680">
    <property type="component" value="Unassembled WGS sequence"/>
</dbReference>
<dbReference type="Gene3D" id="3.40.47.10">
    <property type="match status" value="3"/>
</dbReference>
<name>A0A4R2ILG4_9PSEU</name>
<dbReference type="InterPro" id="IPR032821">
    <property type="entry name" value="PKS_assoc"/>
</dbReference>
<evidence type="ECO:0000256" key="8">
    <source>
        <dbReference type="ARBA" id="ARBA00023315"/>
    </source>
</evidence>
<dbReference type="PANTHER" id="PTHR43775:SF51">
    <property type="entry name" value="INACTIVE PHENOLPHTHIOCEROL SYNTHESIS POLYKETIDE SYNTHASE TYPE I PKS1-RELATED"/>
    <property type="match status" value="1"/>
</dbReference>
<dbReference type="SMART" id="SM00827">
    <property type="entry name" value="PKS_AT"/>
    <property type="match status" value="3"/>
</dbReference>
<dbReference type="Pfam" id="PF00109">
    <property type="entry name" value="ketoacyl-synt"/>
    <property type="match status" value="3"/>
</dbReference>
<dbReference type="CDD" id="cd08952">
    <property type="entry name" value="KR_1_SDR_x"/>
    <property type="match status" value="2"/>
</dbReference>
<dbReference type="Pfam" id="PF18369">
    <property type="entry name" value="PKS_DE"/>
    <property type="match status" value="1"/>
</dbReference>
<dbReference type="Gene3D" id="3.10.129.110">
    <property type="entry name" value="Polyketide synthase dehydratase"/>
    <property type="match status" value="1"/>
</dbReference>
<comment type="catalytic activity">
    <reaction evidence="9">
        <text>6 (S)-methylmalonyl-CoA + propanoyl-CoA + 6 NADPH + 12 H(+) = 6-deoxyerythronolide B + 6 CO2 + 6 NADP(+) + 7 CoA + H2O</text>
        <dbReference type="Rhea" id="RHEA:23068"/>
        <dbReference type="ChEBI" id="CHEBI:15377"/>
        <dbReference type="ChEBI" id="CHEBI:15378"/>
        <dbReference type="ChEBI" id="CHEBI:16089"/>
        <dbReference type="ChEBI" id="CHEBI:16526"/>
        <dbReference type="ChEBI" id="CHEBI:57287"/>
        <dbReference type="ChEBI" id="CHEBI:57327"/>
        <dbReference type="ChEBI" id="CHEBI:57392"/>
        <dbReference type="ChEBI" id="CHEBI:57783"/>
        <dbReference type="ChEBI" id="CHEBI:58349"/>
        <dbReference type="EC" id="2.3.1.94"/>
    </reaction>
</comment>
<dbReference type="OrthoDB" id="9778690at2"/>
<evidence type="ECO:0000256" key="12">
    <source>
        <dbReference type="ARBA" id="ARBA00063272"/>
    </source>
</evidence>
<dbReference type="GO" id="GO:0004312">
    <property type="term" value="F:fatty acid synthase activity"/>
    <property type="evidence" value="ECO:0007669"/>
    <property type="project" value="TreeGrafter"/>
</dbReference>
<keyword evidence="6" id="KW-0045">Antibiotic biosynthesis</keyword>
<evidence type="ECO:0000256" key="11">
    <source>
        <dbReference type="ARBA" id="ARBA00060622"/>
    </source>
</evidence>
<evidence type="ECO:0000259" key="17">
    <source>
        <dbReference type="PROSITE" id="PS52019"/>
    </source>
</evidence>
<dbReference type="EC" id="2.3.1.94" evidence="13"/>
<feature type="domain" description="Ketosynthase family 3 (KS3)" evidence="16">
    <location>
        <begin position="33"/>
        <end position="457"/>
    </location>
</feature>
<dbReference type="Pfam" id="PF02801">
    <property type="entry name" value="Ketoacyl-synt_C"/>
    <property type="match status" value="3"/>
</dbReference>
<dbReference type="InterPro" id="IPR049900">
    <property type="entry name" value="PKS_mFAS_DH"/>
</dbReference>
<keyword evidence="3" id="KW-0597">Phosphoprotein</keyword>
<dbReference type="CDD" id="cd00833">
    <property type="entry name" value="PKS"/>
    <property type="match status" value="3"/>
</dbReference>
<dbReference type="PROSITE" id="PS52004">
    <property type="entry name" value="KS3_2"/>
    <property type="match status" value="3"/>
</dbReference>
<evidence type="ECO:0000313" key="18">
    <source>
        <dbReference type="EMBL" id="TCO44758.1"/>
    </source>
</evidence>
<reference evidence="18 19" key="1">
    <citation type="submission" date="2019-03" db="EMBL/GenBank/DDBJ databases">
        <title>Genomic Encyclopedia of Type Strains, Phase IV (KMG-IV): sequencing the most valuable type-strain genomes for metagenomic binning, comparative biology and taxonomic classification.</title>
        <authorList>
            <person name="Goeker M."/>
        </authorList>
    </citation>
    <scope>NUCLEOTIDE SEQUENCE [LARGE SCALE GENOMIC DNA]</scope>
    <source>
        <strain evidence="18 19">DSM 45934</strain>
    </source>
</reference>
<dbReference type="Pfam" id="PF22953">
    <property type="entry name" value="SpnB_Rossmann"/>
    <property type="match status" value="1"/>
</dbReference>
<feature type="domain" description="Carrier" evidence="15">
    <location>
        <begin position="1445"/>
        <end position="1520"/>
    </location>
</feature>
<dbReference type="InterPro" id="IPR015083">
    <property type="entry name" value="NorB/c/GfsB-D-like_docking"/>
</dbReference>
<dbReference type="InterPro" id="IPR041618">
    <property type="entry name" value="PKS_DE"/>
</dbReference>
<dbReference type="SUPFAM" id="SSF52151">
    <property type="entry name" value="FabD/lysophospholipase-like"/>
    <property type="match status" value="3"/>
</dbReference>
<dbReference type="InterPro" id="IPR016036">
    <property type="entry name" value="Malonyl_transacylase_ACP-bd"/>
</dbReference>
<dbReference type="InterPro" id="IPR050091">
    <property type="entry name" value="PKS_NRPS_Biosynth_Enz"/>
</dbReference>
<evidence type="ECO:0000256" key="7">
    <source>
        <dbReference type="ARBA" id="ARBA00023268"/>
    </source>
</evidence>
<evidence type="ECO:0000259" key="16">
    <source>
        <dbReference type="PROSITE" id="PS52004"/>
    </source>
</evidence>
<dbReference type="SUPFAM" id="SSF53901">
    <property type="entry name" value="Thiolase-like"/>
    <property type="match status" value="3"/>
</dbReference>
<dbReference type="CDD" id="cd08956">
    <property type="entry name" value="KR_3_FAS_SDR_x"/>
    <property type="match status" value="1"/>
</dbReference>
<feature type="domain" description="Ketosynthase family 3 (KS3)" evidence="16">
    <location>
        <begin position="1536"/>
        <end position="1960"/>
    </location>
</feature>
<feature type="domain" description="PKS/mFAS DH" evidence="17">
    <location>
        <begin position="3793"/>
        <end position="4063"/>
    </location>
</feature>
<comment type="function">
    <text evidence="10">Involved in the biosynthesis of antibiotic erythromycin via the biosynthesis of its aglycone precursor, 6-deoxyerythronolide B (6-dEB).</text>
</comment>
<dbReference type="InterPro" id="IPR020807">
    <property type="entry name" value="PKS_DH"/>
</dbReference>
<dbReference type="SMART" id="SM00823">
    <property type="entry name" value="PKS_PP"/>
    <property type="match status" value="3"/>
</dbReference>
<dbReference type="NCBIfam" id="NF045894">
    <property type="entry name" value="PKS_plus_SDR"/>
    <property type="match status" value="1"/>
</dbReference>
<evidence type="ECO:0000256" key="6">
    <source>
        <dbReference type="ARBA" id="ARBA00023194"/>
    </source>
</evidence>
<dbReference type="Pfam" id="PF08659">
    <property type="entry name" value="KR"/>
    <property type="match status" value="3"/>
</dbReference>
<dbReference type="SUPFAM" id="SSF51735">
    <property type="entry name" value="NAD(P)-binding Rossmann-fold domains"/>
    <property type="match status" value="6"/>
</dbReference>
<dbReference type="Pfam" id="PF14765">
    <property type="entry name" value="PS-DH"/>
    <property type="match status" value="1"/>
</dbReference>
<dbReference type="Pfam" id="PF21089">
    <property type="entry name" value="PKS_DH_N"/>
    <property type="match status" value="1"/>
</dbReference>
<comment type="caution">
    <text evidence="18">The sequence shown here is derived from an EMBL/GenBank/DDBJ whole genome shotgun (WGS) entry which is preliminary data.</text>
</comment>
<dbReference type="InterPro" id="IPR057326">
    <property type="entry name" value="KR_dom"/>
</dbReference>
<dbReference type="Gene3D" id="1.10.1200.10">
    <property type="entry name" value="ACP-like"/>
    <property type="match status" value="3"/>
</dbReference>
<dbReference type="InterPro" id="IPR009081">
    <property type="entry name" value="PP-bd_ACP"/>
</dbReference>
<dbReference type="SUPFAM" id="SSF47336">
    <property type="entry name" value="ACP-like"/>
    <property type="match status" value="3"/>
</dbReference>
<dbReference type="PROSITE" id="PS00012">
    <property type="entry name" value="PHOSPHOPANTETHEINE"/>
    <property type="match status" value="3"/>
</dbReference>
<dbReference type="InterPro" id="IPR001227">
    <property type="entry name" value="Ac_transferase_dom_sf"/>
</dbReference>
<dbReference type="InterPro" id="IPR006162">
    <property type="entry name" value="Ppantetheine_attach_site"/>
</dbReference>
<accession>A0A4R2ILG4</accession>
<keyword evidence="4 18" id="KW-0808">Transferase</keyword>
<feature type="region of interest" description="N-terminal hotdog fold" evidence="14">
    <location>
        <begin position="3793"/>
        <end position="3918"/>
    </location>
</feature>
<gene>
    <name evidence="18" type="ORF">EV192_12211</name>
</gene>
<dbReference type="InterPro" id="IPR013968">
    <property type="entry name" value="PKS_KR"/>
</dbReference>
<dbReference type="InterPro" id="IPR055123">
    <property type="entry name" value="SpnB-like_Rossmann"/>
</dbReference>
<dbReference type="Gene3D" id="3.40.366.10">
    <property type="entry name" value="Malonyl-Coenzyme A Acyl Carrier Protein, domain 2"/>
    <property type="match status" value="3"/>
</dbReference>
<dbReference type="GO" id="GO:0006633">
    <property type="term" value="P:fatty acid biosynthetic process"/>
    <property type="evidence" value="ECO:0007669"/>
    <property type="project" value="InterPro"/>
</dbReference>
<dbReference type="InterPro" id="IPR049551">
    <property type="entry name" value="PKS_DH_C"/>
</dbReference>
<dbReference type="InterPro" id="IPR018201">
    <property type="entry name" value="Ketoacyl_synth_AS"/>
</dbReference>
<dbReference type="InterPro" id="IPR020841">
    <property type="entry name" value="PKS_Beta-ketoAc_synthase_dom"/>
</dbReference>
<dbReference type="InterPro" id="IPR014043">
    <property type="entry name" value="Acyl_transferase_dom"/>
</dbReference>
<dbReference type="SUPFAM" id="SSF55048">
    <property type="entry name" value="Probable ACP-binding domain of malonyl-CoA ACP transacylase"/>
    <property type="match status" value="3"/>
</dbReference>
<dbReference type="InterPro" id="IPR036291">
    <property type="entry name" value="NAD(P)-bd_dom_sf"/>
</dbReference>
<dbReference type="PROSITE" id="PS00606">
    <property type="entry name" value="KS3_1"/>
    <property type="match status" value="2"/>
</dbReference>
<feature type="domain" description="Ketosynthase family 3 (KS3)" evidence="16">
    <location>
        <begin position="2954"/>
        <end position="3377"/>
    </location>
</feature>
<dbReference type="Pfam" id="PF16197">
    <property type="entry name" value="KAsynt_C_assoc"/>
    <property type="match status" value="3"/>
</dbReference>
<comment type="pathway">
    <text evidence="11">Antibiotic biosynthesis; erythromycin biosynthesis.</text>
</comment>
<dbReference type="Pfam" id="PF00698">
    <property type="entry name" value="Acyl_transf_1"/>
    <property type="match status" value="3"/>
</dbReference>
<keyword evidence="8" id="KW-0012">Acyltransferase</keyword>
<dbReference type="FunFam" id="3.40.366.10:FF:000002">
    <property type="entry name" value="Probable polyketide synthase 2"/>
    <property type="match status" value="2"/>
</dbReference>
<evidence type="ECO:0000256" key="1">
    <source>
        <dbReference type="ARBA" id="ARBA00001957"/>
    </source>
</evidence>
<evidence type="ECO:0000256" key="3">
    <source>
        <dbReference type="ARBA" id="ARBA00022553"/>
    </source>
</evidence>
<dbReference type="GO" id="GO:0031177">
    <property type="term" value="F:phosphopantetheine binding"/>
    <property type="evidence" value="ECO:0007669"/>
    <property type="project" value="InterPro"/>
</dbReference>
<dbReference type="FunFam" id="1.10.1200.10:FF:000007">
    <property type="entry name" value="Probable polyketide synthase pks17"/>
    <property type="match status" value="3"/>
</dbReference>
<dbReference type="PANTHER" id="PTHR43775">
    <property type="entry name" value="FATTY ACID SYNTHASE"/>
    <property type="match status" value="1"/>
</dbReference>
<evidence type="ECO:0000259" key="15">
    <source>
        <dbReference type="PROSITE" id="PS50075"/>
    </source>
</evidence>
<keyword evidence="2" id="KW-0596">Phosphopantetheine</keyword>
<evidence type="ECO:0000256" key="2">
    <source>
        <dbReference type="ARBA" id="ARBA00022450"/>
    </source>
</evidence>
<proteinExistence type="predicted"/>
<dbReference type="PROSITE" id="PS50075">
    <property type="entry name" value="CARRIER"/>
    <property type="match status" value="3"/>
</dbReference>
<dbReference type="SMART" id="SM00822">
    <property type="entry name" value="PKS_KR"/>
    <property type="match status" value="3"/>
</dbReference>
<dbReference type="InterPro" id="IPR014031">
    <property type="entry name" value="Ketoacyl_synth_C"/>
</dbReference>
<dbReference type="GO" id="GO:0004315">
    <property type="term" value="F:3-oxoacyl-[acyl-carrier-protein] synthase activity"/>
    <property type="evidence" value="ECO:0007669"/>
    <property type="project" value="InterPro"/>
</dbReference>
<comment type="subunit">
    <text evidence="12">Homodimer. Erythronolide synthase is composed of EryAI, EryAII and EryAIII multimodular (2 modules) polypeptides each coding for a functional synthase subunit which participates in 2 of the six FAS-like elongation steps required for formation of the polyketide. Module 1, 2, 3, 4, 5, and 6 participating in biosynthesis steps 1, 2, 3, 4, 5, and 6, respectively.</text>
</comment>
<organism evidence="18 19">
    <name type="scientific">Actinocrispum wychmicini</name>
    <dbReference type="NCBI Taxonomy" id="1213861"/>
    <lineage>
        <taxon>Bacteria</taxon>
        <taxon>Bacillati</taxon>
        <taxon>Actinomycetota</taxon>
        <taxon>Actinomycetes</taxon>
        <taxon>Pseudonocardiales</taxon>
        <taxon>Pseudonocardiaceae</taxon>
        <taxon>Actinocrispum</taxon>
    </lineage>
</organism>
<dbReference type="InterPro" id="IPR042104">
    <property type="entry name" value="PKS_dehydratase_sf"/>
</dbReference>
<dbReference type="InterPro" id="IPR049552">
    <property type="entry name" value="PKS_DH_N"/>
</dbReference>
<dbReference type="Gene3D" id="3.30.70.3290">
    <property type="match status" value="3"/>
</dbReference>
<dbReference type="FunFam" id="3.40.47.10:FF:000019">
    <property type="entry name" value="Polyketide synthase type I"/>
    <property type="match status" value="3"/>
</dbReference>
<dbReference type="InterPro" id="IPR020806">
    <property type="entry name" value="PKS_PP-bd"/>
</dbReference>
<keyword evidence="19" id="KW-1185">Reference proteome</keyword>
<feature type="region of interest" description="C-terminal hotdog fold" evidence="14">
    <location>
        <begin position="3928"/>
        <end position="4063"/>
    </location>
</feature>
<evidence type="ECO:0000256" key="5">
    <source>
        <dbReference type="ARBA" id="ARBA00022737"/>
    </source>
</evidence>
<evidence type="ECO:0000256" key="14">
    <source>
        <dbReference type="PROSITE-ProRule" id="PRU01363"/>
    </source>
</evidence>
<dbReference type="InterPro" id="IPR014030">
    <property type="entry name" value="Ketoacyl_synth_N"/>
</dbReference>
<dbReference type="RefSeq" id="WP_132126265.1">
    <property type="nucleotide sequence ID" value="NZ_SLWS01000022.1"/>
</dbReference>
<evidence type="ECO:0000313" key="19">
    <source>
        <dbReference type="Proteomes" id="UP000295680"/>
    </source>
</evidence>
<dbReference type="Pfam" id="PF08990">
    <property type="entry name" value="Docking"/>
    <property type="match status" value="1"/>
</dbReference>
<dbReference type="InterPro" id="IPR016039">
    <property type="entry name" value="Thiolase-like"/>
</dbReference>
<feature type="domain" description="Carrier" evidence="15">
    <location>
        <begin position="2862"/>
        <end position="2937"/>
    </location>
</feature>
<protein>
    <recommendedName>
        <fullName evidence="13">6-deoxyerythronolide-B synthase</fullName>
        <ecNumber evidence="13">2.3.1.94</ecNumber>
    </recommendedName>
</protein>
<keyword evidence="7" id="KW-0511">Multifunctional enzyme</keyword>
<dbReference type="EMBL" id="SLWS01000022">
    <property type="protein sequence ID" value="TCO44758.1"/>
    <property type="molecule type" value="Genomic_DNA"/>
</dbReference>
<keyword evidence="5" id="KW-0677">Repeat</keyword>
<evidence type="ECO:0000256" key="10">
    <source>
        <dbReference type="ARBA" id="ARBA00060158"/>
    </source>
</evidence>
<dbReference type="SMART" id="SM00826">
    <property type="entry name" value="PKS_DH"/>
    <property type="match status" value="1"/>
</dbReference>
<dbReference type="SMART" id="SM00825">
    <property type="entry name" value="PKS_KS"/>
    <property type="match status" value="3"/>
</dbReference>
<evidence type="ECO:0000256" key="13">
    <source>
        <dbReference type="ARBA" id="ARBA00066981"/>
    </source>
</evidence>
<dbReference type="Gene3D" id="6.10.140.1830">
    <property type="match status" value="1"/>
</dbReference>
<dbReference type="InterPro" id="IPR016035">
    <property type="entry name" value="Acyl_Trfase/lysoPLipase"/>
</dbReference>
<sequence length="4704" mass="497935">MPNEDRLRDYLKRVTADLRQANRRVAQLEATQREPIAIVAMSCRLPGGVRSPEDLLALVEDGTDAIGDCPTDRGWDVDGQYDPDPDRAGFTYVRKGGFLYDAAEFDPAFFGISPREALAMDPQQRLLLESTWEAFERAGIDPESLRGSQSGVFVGCSNQGYGTGFGKAPDDVEGLMLTGGAGAVLSGRIAYTFGLEGPAVTVDTMCSSSLVALHLACQSLHQDECSVAIAAGATVMASLRSFVEFSRQRGLSTDGRCRAFSEDADGTGWSEGVGVLILERLSDARRNSHQVLAVIRGSAINQDGASNGLTAPNGPSQQRVILAALAKARLSPDQVDAVEAHGTGTTLGDPIEAQALLATYGQHRDRPLWLGALKSNIGHTQAVSGIAGVIKTVMAIRAGILPKTLHAEKPTHHVDWTAGNVELLTEQIDWPETGEPRRAGVSSFGGSGTNAHVIIEQSSEVTEAEAGSAVSGPVPWVVSGRTAEALRVQVERLGSVDGDPVDVGFSLATTRAALAYRAALVGGSLVEGVADVEGKVAFVFPGQGSQWVGMARELLESSEVFAARMAECEVALGEFVDWSLTGVLRDSTALDRVDVVQPVTFAVMVSLAALWRSYGVEPQAVVGHSQGEIAAACVAGALSLEDAARVVVLRSRAIGEVLAGRGGMVSVGLPVDEVARRWVSTVLPADGQLASGPLEGGAVRRLDAVSIAAINSPSSVVISGSPEALDAVVAECEAEGIRARRIPVDYASHSEQVAEIEDQLLEVLASIQPQSAEIPFFSTLTGDWLDTAGLDAGYWYRNLRGTVQFEQAVRGLADDGFQVFVECSAHPVLTVPVQETVDDSVAVGSLRRNEGGLTRFMTSLAELYVRGVRPDWDAVFGAARRVELPTYPFQRQHYWLAEPKSTAAEPVDTEFWATVEQADASALAETLRVDEKALDGVLPALTAWHKGRRDRATVDSWRYRVGWQRIPDSTAALSGTWLAMMPGDDSTAEACVQALMSRGAQVVTLTAGTDRAALAESLQGLGSVDGVLSLLAFDERLIEPAVTVGLAETLVLTQALGDAGISAPLWLVTRQALAAGSGDVLDRPMQATIWGMGRVVSLEHPDRWGGLVDLPNVVDEQALARLCRVVGQPSDEDQFAIRPQGTLIRRLVRAPLTDRAGREWQATGTALVTGGTGGLGSHVARLLARGGADHVVLTSRRGPDAPGAAELVAELEVLGARATVVACDVASLEALTGLVRRIEADGETIRTVVHTAGVGLLAPLDATTLAEFAEGMHSKLVGAVNLDALFDTDTLDAFVLYSSVAGVWGSGDHGAYAAANAYIDALAENRRARGLAGTSIAWGIWDPQGGGMAVDVIQENLRWRGIPFMAPDLAVAGLRQALDHDETFVAIADVDWDRFVPVFTAARPRPLLGEIPEVARILAAETESGPADGTLRDKLAGLSTDARDRALLDLVRGQVAGVLGYGGGDAVEPTRAFRDLGFDSLTSVDLRNRMNTATGLKLPTTVVFDHPNAQALARQIRAELFGDHEAPVAVTAVASDEPIAIIGMSCRFPGGVRSPEDLWRVLADGLDVISDFPTDRGWDLDALYDPDPDGTGTSYTRAGGFLVDAADFDPAFFGISPREALAMDPQQRLAMETAWEAFERAGIDQASLRGSLSGVFLGASGHDYGSRLLEVPDNVEGHLVTGSTGSVTSGRIAYTFGLEGPAVTIDTGCSSSLVALHLAAQSLRQGECTLALAGGVAVMSTPAPFVRFSRQRGLALDGRCKAFSADADGMGLAEGVGMLLVERLSDARRNGHRVLAVVRGTAVNQDGASNGLTAPNGPSQQRVIRAALANARMSTFDIDAVEAHGTGTTLGDPIEAQALMSTYGQDRDRPLWLGSVKSNIGHTQTAAGAAGIIKMVLAMQHGVLPRTLHADSPSPHVDWASSDVRMLTSAVEWPSTGAPRRAAVSSFGVGGTNAHAVLEHVPAEDEPDTPDNGLVPWVLSGRSAEAVRAQAGSLRSLVDANRVDVGYSLATTRTAFEHRAVVLGETGDELLRGLDLVASGDPGVVRGVADVDGKVAFVFPGQGSQWAGMARELLESSEVFAARMAECEEALGDYVDWSLTGVLRDSVGLDRVDVVQPVSFAVMVSLAALWRSLGVEPQAVVGHSQGEIAAACVAGALSLADAARVVVLRSRAIGEVLAGRGGMVSVGLPVDEVARRWGSGVSLVDTQLATISIAAINSPSSVVISGPPDALAAVIAECEAESIRARRVPVDYASHSEQVAEIEGRLLEVLAPIQPRPSDIPFFSTLTGDWLDTADLDAGYWYRNLRQTVQFEQAVRGLASDGFQAFVECSAHPVLTMAVQETVEDAVAVGSLRRNEGDLRRFMTSLAELYVRGVSPDWGAVFGSARRVELPTYPFQRQRYWLEEKDAPRAAREDSWRYQVEWRPVADVGTTLLSGTWIVPFHDGQDWARGVINGLAERGAQVVPVPVVDEDRAAMARLVDEVLDEPVGVVSLLGLTGTVTLVQALGDLAVTAPLWAVTCGAVSTGADDRLADPEQALVWGLGRIAAQEYPGRWAGLVDLPTTVTAGAITRLAGVLSGMDGEDQVAVRESGVYVRRLVHAEVVPAEEWRPAGTVLVTGGTGGLGGHVARWLARNGAEHLLLVSRRGADAPGAADLMAELGTQVTIAACDVADRDALAALLAEHRVDAVIHTAGVIDDGVIDTLTPERAANVLKSKVDAAVNLHELTTDLSAFVLFSSLAGTLGGPGQGSYAAANAFLDALAQQRRADGLPATSIAWGAWAGGGLADGEVGERLRRSGMIPMSPKRAIAALQQALDERRTFVAIADVDWDRYGPAFVATRPSPALREITWTGPTPEPQRLTSPEDILELVREQAAAVLGYEQVDAIEPGRAFRELGFDSLTAVELRKRLAELTGLRLPVTLVFDHPTATALARHLSDELTGTQTQAPVVVTRADDGDPIVIVAMSCRFPGGVESPEDFWDLLVNGVDAVTELPGDRGWDLNRLYDPDPDRPGTFYTRGGGFLHNAGDFDPTFFGISPREALTIDPQQRLLLEAAWEAFERAGIQPESLRGSQTGVFVGSNYNDYGTRLRHAPEGFEGHLAIGSASSVASGRIAYTFGLEGPAVTVDTACSSSLVALHLATQAVRQGECMLALAAGVTVISTPDTFIEFSRQRALAPDGRCKAFSADADGAGWAEGVGMVMVERLSDAERLGHPVLAVVRGSAINQDGASNGLTAPNGPAQQRVIRAALGNARMSTFDIDAVEAHGTGTSLGDPIEANALMSTFGHRDRPLWLGSVKSNIGHTQAAAGLAGVIKMVLALRHETLPRTLHATEPSPHIDWTAGNVQLLTEPVPWPANGHPRRAGISAFGISGTNAHIILEEPPSRVSPSGTVCRAFPDVEVPLAVSGRSEAAVRAQVERIMAVDADPLDIGFSLATTRAMFDHRAVVVNGAVDVGVVRRTKTAFLFTGQGAQRAGMGRELYEAFPVFAEAFDQVCERFEPGLRDVVFGDADGLDQTGWAQPALFAIEVALYRLVESWGLRPDAVVGHSIGEFAAAHVAGVFTLDDACRLVAARARLMQALPSGGAMAALRASEVDIEPWLDDRVRIAAVNGPSSVVISGDEDAVLELAATLDGKRLNVSHAFHSHHMDGMLDEFREVAQSVQYGQPTIPVVAAASGDVTEAEYWVRQVRDTVRFHESVEALRAEGVGRFVEIGPDGVLSALVDGVALMRRDRPETHTLMAAVGRLHVDGFSPEWTEMLAGGRRIDLPTYAFQRQRYWLDVPASVGDVEPVGLEPVDHPLLGAAIALADSDTLVFTSRLSTHTHPWLADHVVMDTILLPGTAYVELAMRAADLVGCERVEELTLAAPLVLPERGGVRLQVVVGAPDDFGNRSIAIYSRTEEALDDERWTQHASGVLGRRGQGTAVELGSWPLGTASDVDDLYERMAANGFAYGPVFQGLRAVWRTEDEVYAEVDLPDGQDVNRFGVHPALLDAALHTIAFVWPDTDEGLVPFSWTGVSLHATGASKLRVRLTRTGPDTVAVDLADATGRPVASIESLVLRPVTASQVKAARSQHHDSLFRIDWVRAPIVPATPGGRWALVGVDQVEVTKSLGNAGITVESYPDLAAIRQEIDAGAAVPDLVLMTGMDTDGDDLPVAVRTATYRALDLVQSWLADERFAAAKLVLVTQSAMAYRVGEDVADLAQAAVNGLVRSAQSENPGRFVLVDIDDRDASYAALPAAVASGEPHVAVRVGAVHVPRLARVDVVPGTTPSARWDSHGTVLITGATGTLGGLVARHLVAEHGVRHLLLTSRSGQTAAGAVELEAELRALGAEVRVAACDVADRDALAELLASVPAEYPLTGVVHTAGVLDDGVISALTPERVATVLRPKVDAALNLHELTRDLDLSAFVVFSSLAGTFGGTGQGNYAAANAFLDALAHHRRAQGLPALSLAWGLWAERSGMTSKLEESDLLRMARGGVAPLSSEEGLALFDVASTMDSAVLVPVRLVIDAIRAKAGVDAVPALLRGLIRMPARRVVATPAADETLARRLAEMSDGERDRTVLGLVRGEAAIVLGYPGPDAVEAERGFLELGFDSLTAVELRNRLSSATGLTLPATLLFDYPSPAALAGHLLAEITPAGVDPVPPVLAELDRLEQRFADLLDHEDARRLIAARLTGLLSTVVGSAAPVGEIESATDDEMFDFIDNELGLS</sequence>
<dbReference type="GO" id="GO:0047879">
    <property type="term" value="F:erythronolide synthase activity"/>
    <property type="evidence" value="ECO:0007669"/>
    <property type="project" value="UniProtKB-EC"/>
</dbReference>
<dbReference type="Gene3D" id="3.40.50.720">
    <property type="entry name" value="NAD(P)-binding Rossmann-like Domain"/>
    <property type="match status" value="3"/>
</dbReference>